<organism evidence="11 12">
    <name type="scientific">Yaniella flava</name>
    <dbReference type="NCBI Taxonomy" id="287930"/>
    <lineage>
        <taxon>Bacteria</taxon>
        <taxon>Bacillati</taxon>
        <taxon>Actinomycetota</taxon>
        <taxon>Actinomycetes</taxon>
        <taxon>Micrococcales</taxon>
        <taxon>Micrococcaceae</taxon>
        <taxon>Yaniella</taxon>
    </lineage>
</organism>
<feature type="compositionally biased region" description="Acidic residues" evidence="9">
    <location>
        <begin position="1905"/>
        <end position="1916"/>
    </location>
</feature>
<evidence type="ECO:0000256" key="3">
    <source>
        <dbReference type="ARBA" id="ARBA00022695"/>
    </source>
</evidence>
<dbReference type="InterPro" id="IPR027434">
    <property type="entry name" value="Homing_endonucl"/>
</dbReference>
<dbReference type="SUPFAM" id="SSF55608">
    <property type="entry name" value="Homing endonucleases"/>
    <property type="match status" value="1"/>
</dbReference>
<dbReference type="Gene3D" id="3.10.28.10">
    <property type="entry name" value="Homing endonucleases"/>
    <property type="match status" value="1"/>
</dbReference>
<dbReference type="PROSITE" id="PS50818">
    <property type="entry name" value="INTEIN_C_TER"/>
    <property type="match status" value="1"/>
</dbReference>
<dbReference type="InterPro" id="IPR003587">
    <property type="entry name" value="Hint_dom_N"/>
</dbReference>
<keyword evidence="12" id="KW-1185">Reference proteome</keyword>
<dbReference type="PROSITE" id="PS50817">
    <property type="entry name" value="INTEIN_N_TER"/>
    <property type="match status" value="1"/>
</dbReference>
<evidence type="ECO:0000256" key="2">
    <source>
        <dbReference type="ARBA" id="ARBA00022679"/>
    </source>
</evidence>
<name>A0ABN2UHC9_9MICC</name>
<proteinExistence type="predicted"/>
<keyword evidence="7" id="KW-0651">Protein splicing</keyword>
<dbReference type="NCBIfam" id="TIGR01443">
    <property type="entry name" value="intein_Cterm"/>
    <property type="match status" value="1"/>
</dbReference>
<evidence type="ECO:0000256" key="7">
    <source>
        <dbReference type="ARBA" id="ARBA00023000"/>
    </source>
</evidence>
<dbReference type="EC" id="2.7.7.7" evidence="1"/>
<dbReference type="CDD" id="cd00081">
    <property type="entry name" value="Hint"/>
    <property type="match status" value="2"/>
</dbReference>
<evidence type="ECO:0000256" key="5">
    <source>
        <dbReference type="ARBA" id="ARBA00022813"/>
    </source>
</evidence>
<keyword evidence="6" id="KW-0239">DNA-directed DNA polymerase</keyword>
<comment type="catalytic activity">
    <reaction evidence="8">
        <text>DNA(n) + a 2'-deoxyribonucleoside 5'-triphosphate = DNA(n+1) + diphosphate</text>
        <dbReference type="Rhea" id="RHEA:22508"/>
        <dbReference type="Rhea" id="RHEA-COMP:17339"/>
        <dbReference type="Rhea" id="RHEA-COMP:17340"/>
        <dbReference type="ChEBI" id="CHEBI:33019"/>
        <dbReference type="ChEBI" id="CHEBI:61560"/>
        <dbReference type="ChEBI" id="CHEBI:173112"/>
        <dbReference type="EC" id="2.7.7.7"/>
    </reaction>
</comment>
<keyword evidence="3" id="KW-0548">Nucleotidyltransferase</keyword>
<keyword evidence="5" id="KW-0068">Autocatalytic cleavage</keyword>
<dbReference type="NCBIfam" id="TIGR00594">
    <property type="entry name" value="polc"/>
    <property type="match status" value="1"/>
</dbReference>
<dbReference type="InterPro" id="IPR016195">
    <property type="entry name" value="Pol/histidinol_Pase-like"/>
</dbReference>
<dbReference type="InterPro" id="IPR006142">
    <property type="entry name" value="INTEIN"/>
</dbReference>
<evidence type="ECO:0000256" key="8">
    <source>
        <dbReference type="ARBA" id="ARBA00049244"/>
    </source>
</evidence>
<dbReference type="SUPFAM" id="SSF160975">
    <property type="entry name" value="AF1531-like"/>
    <property type="match status" value="1"/>
</dbReference>
<dbReference type="Pfam" id="PF02811">
    <property type="entry name" value="PHP"/>
    <property type="match status" value="1"/>
</dbReference>
<dbReference type="SUPFAM" id="SSF51294">
    <property type="entry name" value="Hedgehog/intein (Hint) domain"/>
    <property type="match status" value="1"/>
</dbReference>
<feature type="region of interest" description="Disordered" evidence="9">
    <location>
        <begin position="1894"/>
        <end position="1953"/>
    </location>
</feature>
<dbReference type="SMART" id="SM00306">
    <property type="entry name" value="HintN"/>
    <property type="match status" value="1"/>
</dbReference>
<evidence type="ECO:0000313" key="11">
    <source>
        <dbReference type="EMBL" id="GAA2036253.1"/>
    </source>
</evidence>
<dbReference type="Pfam" id="PF14579">
    <property type="entry name" value="HHH_6"/>
    <property type="match status" value="1"/>
</dbReference>
<comment type="caution">
    <text evidence="11">The sequence shown here is derived from an EMBL/GenBank/DDBJ whole genome shotgun (WGS) entry which is preliminary data.</text>
</comment>
<protein>
    <recommendedName>
        <fullName evidence="1">DNA-directed DNA polymerase</fullName>
        <ecNumber evidence="1">2.7.7.7</ecNumber>
    </recommendedName>
</protein>
<gene>
    <name evidence="11" type="ORF">GCM10009720_15980</name>
</gene>
<dbReference type="Gene3D" id="1.10.150.870">
    <property type="match status" value="1"/>
</dbReference>
<dbReference type="RefSeq" id="WP_343957354.1">
    <property type="nucleotide sequence ID" value="NZ_BAAAMN010000028.1"/>
</dbReference>
<evidence type="ECO:0000256" key="1">
    <source>
        <dbReference type="ARBA" id="ARBA00012417"/>
    </source>
</evidence>
<sequence>MAYVPLHVHTEHSALDGLARLDHVAKAISDAGMNAGAVTDHGSLGGLWAFARSAKKHGIKPIPGMEAYLSIGSRHEPETMQFYNDAGMGDATDVVSGRLKRKSYYHLTVLAHNRTGWHNLILMHNESQKTKSGKHPLIDYELLKKYGEGIVVLTGCLASPVAGPAAQTGVIAQLMLDELDLATALGPAINDAELEELESLLWDHLEARPAQRKEFGAHIERIVDRVGERLADDDRDELQQILNEAKDQANEDAVSAAVNDLHDLAERAHPGADDDTLADIEDTVFDAIAAGDANVSEKYLAEIAHTLRGLDIGVLHRDFTHLARPIAQLRSGIIESLAADAVAVIEATDHPVVATHPTIKPDALSVIDQTGETLDTKTVANIVKAIDVIDHGNDRSRTAKQKKADKADLIDMLYGIIEQVYVNELSESLVDGLLFMLGERVRESTALLDSAYQSTETLIDAVGKEHVFVEIMDHGITSEQYAMDHLLPMADHFDLDVVVTNDSHYLDYDDAEAHDAFLAVGVGKSLDTPGRFAFNGSGYHLMSETEVRSINEEDYWQDAVSNTQKFADMVEADTVPEPEMRLPTFALPKGFSSADDYLRHLVEDYAVDRYGDDWRDDDEVVERIDHELSVISDMGFSDYFLITWDIMDFCERNGITTGAGRGCLTADTMVWTEQGYKPLPDIVRGDIVRTHTGQHVPVTQTFVYDVNETLLTIRSWFDGRGNTMTKDHKVLIRKAAVETDKIRLNSGARWGEGFDSEPIWVQAKDVEVGDFVCIPRPTSTGTAPSSFDLADFLPEVAPAGVEFTVTEDEIIESFGVNRSYDHSVRDVSKATGVSRNGLRSLIRAERSATTNGGNNAVLIQENSRSRANRTKLIRHLESVGFSSIAQWIEHTDQCSTVMTSVKRYVTVDHNFLFLLGAWASNGWIRQDSPKVVGFAERRSTADNTIPKMIEKVFGSSITRSNHAQTDLTQWDFRSTPARALIRQLADRYEFTAQTKHLPSWVDDLDIEHKKSLLHGLWWGDGSTGGEYPRWNYSTSSAALMRQVKDLLWAVGAPAGVIEDQRTDDREEFANRSTSWSIRTTENFDGSRMQAGRGAVDDQYIYHRVRSIEERHDVDKVYDFTVPGDHSYMTDSYAVHNSAAGSIVSYILRIVHVCPLDNGLLFERFLERGRVGMPDIDLDFPKYQRWKIYQYVGEKYGYDHVAQIGSFQASKSRAAVRDAARVLTPDAGQIETRQEEDRRRQIFKLGDELAKILESQGGGEPIPFKDLDAMHDSHPQKVEFYNVADSAGETGRQIIELARQMEGITKGLSIHPCGFVISTEPLTDMVPLRPGATEDDPDIIIWDGDMCEDMGLLKMDFLAIQNLDYMDRTFEYLGDQGIELSVRDIPHPNDDDDTVDAAYDLLRQGRTAGLFQLDSTGMTEVVRNVAPNDLNDLSAVVALYRPGPLSAGMPADYASKKRGDKAESYSHLSTDKQEVEWLHEVLGETYQAALYQEQAMLLGRVVAGFDDKQRSTLRRAIGKKSKDLMDQVKGWWFEGAGAEFANENGNVYSPVFSDETAHRVWDFIEGAAAYSFNKSHSAAYGMVAYWTAWLKANHPVEYSAAMLAVSDNEEKRLLVIKDLIAENIPIQAPSVNTSQAGSAPVDGEVHLGLAEIRDVGKAAEKIIAERDENGPFSSLHDVATRVTGITTPALKALIEAGGMDEFGTRRGLLKNLHTAKAVDLPVDETEFGIIERDARQRIVIGTVVGSNTLDSIDLDEVSESLSDHDHGFSLDVHRLDDLDDEVHAVCHVGVVSAYKSFVSRSGRMAKSELSDSGSLPVVIFNEGYREMMRSSQEPNIGDLMVVSGQVKANTWVNDEGEEQSTQEILASRVWLPDDPTKVAEEPWQTSMLADAIDDAGELDDGRNDEQDGLDENDEPEETPVKVAASDRGDHQEKVHQKDQEKKAGDEQEPEVEQHDLQVTASDGWIVYFLSKLTFGVISENSSHLVSYAGEFRRFLIDEVLEHDQNVFPERKAVVVLSSGSSQEDAKVAEQLLATL</sequence>
<dbReference type="EMBL" id="BAAAMN010000028">
    <property type="protein sequence ID" value="GAA2036253.1"/>
    <property type="molecule type" value="Genomic_DNA"/>
</dbReference>
<dbReference type="Pfam" id="PF07733">
    <property type="entry name" value="DNA_pol3_alpha"/>
    <property type="match status" value="2"/>
</dbReference>
<dbReference type="InterPro" id="IPR004805">
    <property type="entry name" value="DnaE2/DnaE/PolC"/>
</dbReference>
<dbReference type="PRINTS" id="PR00379">
    <property type="entry name" value="INTEIN"/>
</dbReference>
<evidence type="ECO:0000313" key="12">
    <source>
        <dbReference type="Proteomes" id="UP001501461"/>
    </source>
</evidence>
<dbReference type="Proteomes" id="UP001501461">
    <property type="component" value="Unassembled WGS sequence"/>
</dbReference>
<evidence type="ECO:0000256" key="6">
    <source>
        <dbReference type="ARBA" id="ARBA00022932"/>
    </source>
</evidence>
<dbReference type="Gene3D" id="3.20.20.140">
    <property type="entry name" value="Metal-dependent hydrolases"/>
    <property type="match status" value="2"/>
</dbReference>
<dbReference type="SUPFAM" id="SSF89550">
    <property type="entry name" value="PHP domain-like"/>
    <property type="match status" value="2"/>
</dbReference>
<dbReference type="SMART" id="SM00481">
    <property type="entry name" value="POLIIIAc"/>
    <property type="match status" value="1"/>
</dbReference>
<dbReference type="SMART" id="SM00305">
    <property type="entry name" value="HintC"/>
    <property type="match status" value="1"/>
</dbReference>
<feature type="compositionally biased region" description="Basic and acidic residues" evidence="9">
    <location>
        <begin position="1923"/>
        <end position="1953"/>
    </location>
</feature>
<dbReference type="InterPro" id="IPR011708">
    <property type="entry name" value="DNA_pol3_alpha_NTPase_dom"/>
</dbReference>
<dbReference type="PROSITE" id="PS50819">
    <property type="entry name" value="INTEIN_ENDONUCLEASE"/>
    <property type="match status" value="1"/>
</dbReference>
<keyword evidence="2" id="KW-0808">Transferase</keyword>
<dbReference type="InterPro" id="IPR030934">
    <property type="entry name" value="Intein_C"/>
</dbReference>
<dbReference type="Gene3D" id="2.170.16.10">
    <property type="entry name" value="Hedgehog/Intein (Hint) domain"/>
    <property type="match status" value="1"/>
</dbReference>
<dbReference type="InterPro" id="IPR040982">
    <property type="entry name" value="DNA_pol3_finger"/>
</dbReference>
<keyword evidence="4" id="KW-0235">DNA replication</keyword>
<evidence type="ECO:0000256" key="4">
    <source>
        <dbReference type="ARBA" id="ARBA00022705"/>
    </source>
</evidence>
<dbReference type="InterPro" id="IPR003141">
    <property type="entry name" value="Pol/His_phosphatase_N"/>
</dbReference>
<dbReference type="InterPro" id="IPR029460">
    <property type="entry name" value="DNAPol_HHH"/>
</dbReference>
<dbReference type="InterPro" id="IPR006141">
    <property type="entry name" value="Intein_N"/>
</dbReference>
<reference evidence="11 12" key="1">
    <citation type="journal article" date="2019" name="Int. J. Syst. Evol. Microbiol.">
        <title>The Global Catalogue of Microorganisms (GCM) 10K type strain sequencing project: providing services to taxonomists for standard genome sequencing and annotation.</title>
        <authorList>
            <consortium name="The Broad Institute Genomics Platform"/>
            <consortium name="The Broad Institute Genome Sequencing Center for Infectious Disease"/>
            <person name="Wu L."/>
            <person name="Ma J."/>
        </authorList>
    </citation>
    <scope>NUCLEOTIDE SEQUENCE [LARGE SCALE GENOMIC DNA]</scope>
    <source>
        <strain evidence="11 12">JCM 13595</strain>
    </source>
</reference>
<dbReference type="InterPro" id="IPR003586">
    <property type="entry name" value="Hint_dom_C"/>
</dbReference>
<dbReference type="PANTHER" id="PTHR32294">
    <property type="entry name" value="DNA POLYMERASE III SUBUNIT ALPHA"/>
    <property type="match status" value="1"/>
</dbReference>
<accession>A0ABN2UHC9</accession>
<feature type="domain" description="DOD-type homing endonuclease" evidence="10">
    <location>
        <begin position="914"/>
        <end position="1052"/>
    </location>
</feature>
<dbReference type="Pfam" id="PF17657">
    <property type="entry name" value="DNA_pol3_finger"/>
    <property type="match status" value="1"/>
</dbReference>
<evidence type="ECO:0000256" key="9">
    <source>
        <dbReference type="SAM" id="MobiDB-lite"/>
    </source>
</evidence>
<evidence type="ECO:0000259" key="10">
    <source>
        <dbReference type="PROSITE" id="PS50819"/>
    </source>
</evidence>
<dbReference type="InterPro" id="IPR036844">
    <property type="entry name" value="Hint_dom_sf"/>
</dbReference>
<dbReference type="InterPro" id="IPR004042">
    <property type="entry name" value="Intein_endonuc_central"/>
</dbReference>
<dbReference type="InterPro" id="IPR004013">
    <property type="entry name" value="PHP_dom"/>
</dbReference>